<dbReference type="InterPro" id="IPR038294">
    <property type="entry name" value="SLBP_RNA_bind_sf"/>
</dbReference>
<organism evidence="5 6">
    <name type="scientific">Aedes albopictus</name>
    <name type="common">Asian tiger mosquito</name>
    <name type="synonym">Stegomyia albopicta</name>
    <dbReference type="NCBI Taxonomy" id="7160"/>
    <lineage>
        <taxon>Eukaryota</taxon>
        <taxon>Metazoa</taxon>
        <taxon>Ecdysozoa</taxon>
        <taxon>Arthropoda</taxon>
        <taxon>Hexapoda</taxon>
        <taxon>Insecta</taxon>
        <taxon>Pterygota</taxon>
        <taxon>Neoptera</taxon>
        <taxon>Endopterygota</taxon>
        <taxon>Diptera</taxon>
        <taxon>Nematocera</taxon>
        <taxon>Culicoidea</taxon>
        <taxon>Culicidae</taxon>
        <taxon>Culicinae</taxon>
        <taxon>Aedini</taxon>
        <taxon>Aedes</taxon>
        <taxon>Stegomyia</taxon>
    </lineage>
</organism>
<protein>
    <recommendedName>
        <fullName evidence="4">Histone RNA hairpin-binding protein RNA-binding domain-containing protein</fullName>
    </recommendedName>
</protein>
<reference evidence="6" key="1">
    <citation type="journal article" date="2015" name="Proc. Natl. Acad. Sci. U.S.A.">
        <title>Genome sequence of the Asian Tiger mosquito, Aedes albopictus, reveals insights into its biology, genetics, and evolution.</title>
        <authorList>
            <person name="Chen X.G."/>
            <person name="Jiang X."/>
            <person name="Gu J."/>
            <person name="Xu M."/>
            <person name="Wu Y."/>
            <person name="Deng Y."/>
            <person name="Zhang C."/>
            <person name="Bonizzoni M."/>
            <person name="Dermauw W."/>
            <person name="Vontas J."/>
            <person name="Armbruster P."/>
            <person name="Huang X."/>
            <person name="Yang Y."/>
            <person name="Zhang H."/>
            <person name="He W."/>
            <person name="Peng H."/>
            <person name="Liu Y."/>
            <person name="Wu K."/>
            <person name="Chen J."/>
            <person name="Lirakis M."/>
            <person name="Topalis P."/>
            <person name="Van Leeuwen T."/>
            <person name="Hall A.B."/>
            <person name="Jiang X."/>
            <person name="Thorpe C."/>
            <person name="Mueller R.L."/>
            <person name="Sun C."/>
            <person name="Waterhouse R.M."/>
            <person name="Yan G."/>
            <person name="Tu Z.J."/>
            <person name="Fang X."/>
            <person name="James A.A."/>
        </authorList>
    </citation>
    <scope>NUCLEOTIDE SEQUENCE [LARGE SCALE GENOMIC DNA]</scope>
    <source>
        <strain evidence="6">Foshan</strain>
    </source>
</reference>
<feature type="compositionally biased region" description="Basic and acidic residues" evidence="3">
    <location>
        <begin position="214"/>
        <end position="229"/>
    </location>
</feature>
<dbReference type="InterPro" id="IPR026502">
    <property type="entry name" value="SLBP1/SLBP2"/>
</dbReference>
<feature type="region of interest" description="Disordered" evidence="3">
    <location>
        <begin position="266"/>
        <end position="296"/>
    </location>
</feature>
<dbReference type="Proteomes" id="UP000069940">
    <property type="component" value="Unassembled WGS sequence"/>
</dbReference>
<dbReference type="PANTHER" id="PTHR17408">
    <property type="entry name" value="HISTONE RNA HAIRPIN-BINDING PROTEIN"/>
    <property type="match status" value="1"/>
</dbReference>
<comment type="similarity">
    <text evidence="1">Belongs to the SLBP family.</text>
</comment>
<feature type="region of interest" description="Disordered" evidence="3">
    <location>
        <begin position="91"/>
        <end position="137"/>
    </location>
</feature>
<feature type="compositionally biased region" description="Basic and acidic residues" evidence="3">
    <location>
        <begin position="244"/>
        <end position="254"/>
    </location>
</feature>
<evidence type="ECO:0000313" key="5">
    <source>
        <dbReference type="EnsemblMetazoa" id="AALFPA23_022615.P33556"/>
    </source>
</evidence>
<sequence length="330" mass="37310">MALACEDSRMSLDGSDLSNLSPCKPIATNNNKTTSAPSTGDKKLQQPSSPGSSPERRRFHVPEEQAKEDKPKVHIEVTRLSWIDIVEEAEQASLSKSQHTKPNKEESNATTTSELVGSESKMSMDDSNSNMSMRSTGSGRQIEIDILDSVNVEKYEKLVRDEKIKSPFKRRLSGDEAEDGELNDGGNDGHAKFVEAECDGPQQPQQHNLHKKTKMNEEDHGRERFRRESSSSSSGDGSSQSSRKPMEYEKDLSILERRQKQIDYGKNTLGYENYMKQVPRDKRTKDHPKTPPKHFKYSRRAWDGLVKVWRKQLHCFDPDAKPDADTKSDA</sequence>
<evidence type="ECO:0000256" key="3">
    <source>
        <dbReference type="SAM" id="MobiDB-lite"/>
    </source>
</evidence>
<dbReference type="RefSeq" id="XP_029730160.2">
    <property type="nucleotide sequence ID" value="XM_029874300.2"/>
</dbReference>
<dbReference type="PANTHER" id="PTHR17408:SF0">
    <property type="entry name" value="HISTONE RNA HAIRPIN-BINDING PROTEIN"/>
    <property type="match status" value="1"/>
</dbReference>
<dbReference type="Pfam" id="PF15247">
    <property type="entry name" value="SLBP_RNA_bind"/>
    <property type="match status" value="1"/>
</dbReference>
<keyword evidence="2" id="KW-0694">RNA-binding</keyword>
<evidence type="ECO:0000313" key="6">
    <source>
        <dbReference type="Proteomes" id="UP000069940"/>
    </source>
</evidence>
<name>A0ABM1ZXR2_AEDAL</name>
<feature type="compositionally biased region" description="Basic and acidic residues" evidence="3">
    <location>
        <begin position="1"/>
        <end position="10"/>
    </location>
</feature>
<feature type="compositionally biased region" description="Low complexity" evidence="3">
    <location>
        <begin position="230"/>
        <end position="243"/>
    </location>
</feature>
<reference evidence="5" key="2">
    <citation type="submission" date="2025-05" db="UniProtKB">
        <authorList>
            <consortium name="EnsemblMetazoa"/>
        </authorList>
    </citation>
    <scope>IDENTIFICATION</scope>
    <source>
        <strain evidence="5">Foshan</strain>
    </source>
</reference>
<feature type="compositionally biased region" description="Basic and acidic residues" evidence="3">
    <location>
        <begin position="54"/>
        <end position="74"/>
    </location>
</feature>
<proteinExistence type="inferred from homology"/>
<dbReference type="InterPro" id="IPR029344">
    <property type="entry name" value="SLBP_RNA_bind"/>
</dbReference>
<evidence type="ECO:0000259" key="4">
    <source>
        <dbReference type="Pfam" id="PF15247"/>
    </source>
</evidence>
<feature type="compositionally biased region" description="Polar residues" evidence="3">
    <location>
        <begin position="16"/>
        <end position="38"/>
    </location>
</feature>
<feature type="region of interest" description="Disordered" evidence="3">
    <location>
        <begin position="157"/>
        <end position="254"/>
    </location>
</feature>
<accession>A0ABM1ZXR2</accession>
<dbReference type="GeneID" id="109416365"/>
<keyword evidence="6" id="KW-1185">Reference proteome</keyword>
<dbReference type="Gene3D" id="1.10.8.1120">
    <property type="entry name" value="Histone RNA hairpin-binding protein RNA-binding domain"/>
    <property type="match status" value="1"/>
</dbReference>
<feature type="region of interest" description="Disordered" evidence="3">
    <location>
        <begin position="1"/>
        <end position="74"/>
    </location>
</feature>
<evidence type="ECO:0000256" key="2">
    <source>
        <dbReference type="ARBA" id="ARBA00022884"/>
    </source>
</evidence>
<evidence type="ECO:0000256" key="1">
    <source>
        <dbReference type="ARBA" id="ARBA00006151"/>
    </source>
</evidence>
<feature type="compositionally biased region" description="Basic and acidic residues" evidence="3">
    <location>
        <begin position="278"/>
        <end position="289"/>
    </location>
</feature>
<feature type="domain" description="Histone RNA hairpin-binding protein RNA-binding" evidence="4">
    <location>
        <begin position="252"/>
        <end position="318"/>
    </location>
</feature>
<dbReference type="EnsemblMetazoa" id="AALFPA23_022615.R33556">
    <property type="protein sequence ID" value="AALFPA23_022615.P33556"/>
    <property type="gene ID" value="AALFPA23_022615"/>
</dbReference>